<comment type="caution">
    <text evidence="2">The sequence shown here is derived from an EMBL/GenBank/DDBJ whole genome shotgun (WGS) entry which is preliminary data.</text>
</comment>
<sequence>MSSKRYVKTAAGHAEIQSRSQALPRPVRNLLLVINDSQPGAFWLQQIRGLVDADLASLLEAGLIAEAQGAGAAARPVRKPDGSSADSADTVPSEFRPEGDETAQLQQDVLQAIGDASYSALYDTLTAQAKGQLGLVKGYRFALEVERAAGPTELQTLARRFAQGLRDDHGMAAVRQFLDALRAAG</sequence>
<name>A0ABT1BNH7_9BURK</name>
<keyword evidence="3" id="KW-1185">Reference proteome</keyword>
<feature type="region of interest" description="Disordered" evidence="1">
    <location>
        <begin position="70"/>
        <end position="98"/>
    </location>
</feature>
<accession>A0ABT1BNH7</accession>
<organism evidence="2 3">
    <name type="scientific">Ideonella oryzae</name>
    <dbReference type="NCBI Taxonomy" id="2937441"/>
    <lineage>
        <taxon>Bacteria</taxon>
        <taxon>Pseudomonadati</taxon>
        <taxon>Pseudomonadota</taxon>
        <taxon>Betaproteobacteria</taxon>
        <taxon>Burkholderiales</taxon>
        <taxon>Sphaerotilaceae</taxon>
        <taxon>Ideonella</taxon>
    </lineage>
</organism>
<reference evidence="2 3" key="1">
    <citation type="submission" date="2022-06" db="EMBL/GenBank/DDBJ databases">
        <title>Ideonella sp. NS12-5 Genome sequencing and assembly.</title>
        <authorList>
            <person name="Jung Y."/>
        </authorList>
    </citation>
    <scope>NUCLEOTIDE SEQUENCE [LARGE SCALE GENOMIC DNA]</scope>
    <source>
        <strain evidence="2 3">NS12-5</strain>
    </source>
</reference>
<evidence type="ECO:0000313" key="3">
    <source>
        <dbReference type="Proteomes" id="UP001204851"/>
    </source>
</evidence>
<gene>
    <name evidence="2" type="ORF">M0L44_13635</name>
</gene>
<dbReference type="RefSeq" id="WP_252770248.1">
    <property type="nucleotide sequence ID" value="NZ_JAMXMC010000007.1"/>
</dbReference>
<protein>
    <submittedName>
        <fullName evidence="2">Uncharacterized protein</fullName>
    </submittedName>
</protein>
<proteinExistence type="predicted"/>
<evidence type="ECO:0000256" key="1">
    <source>
        <dbReference type="SAM" id="MobiDB-lite"/>
    </source>
</evidence>
<evidence type="ECO:0000313" key="2">
    <source>
        <dbReference type="EMBL" id="MCO5977745.1"/>
    </source>
</evidence>
<dbReference type="Proteomes" id="UP001204851">
    <property type="component" value="Unassembled WGS sequence"/>
</dbReference>
<dbReference type="EMBL" id="JAMXMC010000007">
    <property type="protein sequence ID" value="MCO5977745.1"/>
    <property type="molecule type" value="Genomic_DNA"/>
</dbReference>